<evidence type="ECO:0000256" key="2">
    <source>
        <dbReference type="ARBA" id="ARBA00007254"/>
    </source>
</evidence>
<comment type="subunit">
    <text evidence="10">Homopentamer.</text>
</comment>
<keyword evidence="7 10" id="KW-0406">Ion transport</keyword>
<dbReference type="RefSeq" id="WP_183672772.1">
    <property type="nucleotide sequence ID" value="NZ_CBCRYX010000003.1"/>
</dbReference>
<gene>
    <name evidence="10" type="primary">mscL</name>
    <name evidence="11" type="ORF">HNQ45_000202</name>
</gene>
<keyword evidence="6 10" id="KW-1133">Transmembrane helix</keyword>
<feature type="transmembrane region" description="Helical" evidence="10">
    <location>
        <begin position="12"/>
        <end position="45"/>
    </location>
</feature>
<organism evidence="11 12">
    <name type="scientific">Nosocomiicoccus ampullae</name>
    <dbReference type="NCBI Taxonomy" id="489910"/>
    <lineage>
        <taxon>Bacteria</taxon>
        <taxon>Bacillati</taxon>
        <taxon>Bacillota</taxon>
        <taxon>Bacilli</taxon>
        <taxon>Bacillales</taxon>
        <taxon>Staphylococcaceae</taxon>
        <taxon>Nosocomiicoccus</taxon>
    </lineage>
</organism>
<sequence>MIKEFKEFMMRGNVLDLAVAVVIGAAFGKIVDSLVGNIIMPLIALLFGDTDFASSWQWNGVTYGVFIQSIIDFLIIGFAVFMFVKIVNKVTFGAFEEKEEEPEVAEEVLLLREILDELKLQDAKEEQKYIREEE</sequence>
<evidence type="ECO:0000256" key="8">
    <source>
        <dbReference type="ARBA" id="ARBA00023136"/>
    </source>
</evidence>
<evidence type="ECO:0000313" key="11">
    <source>
        <dbReference type="EMBL" id="MBB5175344.1"/>
    </source>
</evidence>
<keyword evidence="4 10" id="KW-1003">Cell membrane</keyword>
<dbReference type="NCBIfam" id="TIGR00220">
    <property type="entry name" value="mscL"/>
    <property type="match status" value="1"/>
</dbReference>
<keyword evidence="5 10" id="KW-0812">Transmembrane</keyword>
<dbReference type="GO" id="GO:0005886">
    <property type="term" value="C:plasma membrane"/>
    <property type="evidence" value="ECO:0007669"/>
    <property type="project" value="UniProtKB-SubCell"/>
</dbReference>
<dbReference type="GO" id="GO:0008381">
    <property type="term" value="F:mechanosensitive monoatomic ion channel activity"/>
    <property type="evidence" value="ECO:0007669"/>
    <property type="project" value="UniProtKB-UniRule"/>
</dbReference>
<evidence type="ECO:0000256" key="9">
    <source>
        <dbReference type="ARBA" id="ARBA00023303"/>
    </source>
</evidence>
<name>A0A9Q2HEC1_9STAP</name>
<dbReference type="InterPro" id="IPR001185">
    <property type="entry name" value="MS_channel"/>
</dbReference>
<accession>A0A9Q2HEC1</accession>
<dbReference type="PANTHER" id="PTHR30266">
    <property type="entry name" value="MECHANOSENSITIVE CHANNEL MSCL"/>
    <property type="match status" value="1"/>
</dbReference>
<comment type="function">
    <text evidence="10">Channel that opens in response to stretch forces in the membrane lipid bilayer. May participate in the regulation of osmotic pressure changes within the cell.</text>
</comment>
<evidence type="ECO:0000256" key="10">
    <source>
        <dbReference type="HAMAP-Rule" id="MF_00115"/>
    </source>
</evidence>
<dbReference type="Gene3D" id="1.10.1200.120">
    <property type="entry name" value="Large-conductance mechanosensitive channel, MscL, domain 1"/>
    <property type="match status" value="1"/>
</dbReference>
<proteinExistence type="inferred from homology"/>
<evidence type="ECO:0000256" key="5">
    <source>
        <dbReference type="ARBA" id="ARBA00022692"/>
    </source>
</evidence>
<evidence type="ECO:0000256" key="6">
    <source>
        <dbReference type="ARBA" id="ARBA00022989"/>
    </source>
</evidence>
<comment type="caution">
    <text evidence="11">The sequence shown here is derived from an EMBL/GenBank/DDBJ whole genome shotgun (WGS) entry which is preliminary data.</text>
</comment>
<dbReference type="HAMAP" id="MF_00115">
    <property type="entry name" value="MscL"/>
    <property type="match status" value="1"/>
</dbReference>
<comment type="similarity">
    <text evidence="2 10">Belongs to the MscL family.</text>
</comment>
<dbReference type="PRINTS" id="PR01264">
    <property type="entry name" value="MECHCHANNEL"/>
</dbReference>
<dbReference type="SUPFAM" id="SSF81330">
    <property type="entry name" value="Gated mechanosensitive channel"/>
    <property type="match status" value="1"/>
</dbReference>
<evidence type="ECO:0000256" key="3">
    <source>
        <dbReference type="ARBA" id="ARBA00022448"/>
    </source>
</evidence>
<keyword evidence="12" id="KW-1185">Reference proteome</keyword>
<dbReference type="Proteomes" id="UP000579136">
    <property type="component" value="Unassembled WGS sequence"/>
</dbReference>
<keyword evidence="8 10" id="KW-0472">Membrane</keyword>
<keyword evidence="9 10" id="KW-0407">Ion channel</keyword>
<dbReference type="AlphaFoldDB" id="A0A9Q2HEC1"/>
<reference evidence="11 12" key="1">
    <citation type="submission" date="2020-08" db="EMBL/GenBank/DDBJ databases">
        <title>Genomic Encyclopedia of Type Strains, Phase IV (KMG-IV): sequencing the most valuable type-strain genomes for metagenomic binning, comparative biology and taxonomic classification.</title>
        <authorList>
            <person name="Goeker M."/>
        </authorList>
    </citation>
    <scope>NUCLEOTIDE SEQUENCE [LARGE SCALE GENOMIC DNA]</scope>
    <source>
        <strain evidence="11 12">DSM 19163</strain>
    </source>
</reference>
<evidence type="ECO:0000256" key="7">
    <source>
        <dbReference type="ARBA" id="ARBA00023065"/>
    </source>
</evidence>
<dbReference type="InterPro" id="IPR037673">
    <property type="entry name" value="MSC/AndL"/>
</dbReference>
<dbReference type="PANTHER" id="PTHR30266:SF2">
    <property type="entry name" value="LARGE-CONDUCTANCE MECHANOSENSITIVE CHANNEL"/>
    <property type="match status" value="1"/>
</dbReference>
<evidence type="ECO:0000313" key="12">
    <source>
        <dbReference type="Proteomes" id="UP000579136"/>
    </source>
</evidence>
<comment type="subcellular location">
    <subcellularLocation>
        <location evidence="1 10">Cell membrane</location>
        <topology evidence="1 10">Multi-pass membrane protein</topology>
    </subcellularLocation>
</comment>
<feature type="transmembrane region" description="Helical" evidence="10">
    <location>
        <begin position="65"/>
        <end position="84"/>
    </location>
</feature>
<dbReference type="EMBL" id="JACHHF010000001">
    <property type="protein sequence ID" value="MBB5175344.1"/>
    <property type="molecule type" value="Genomic_DNA"/>
</dbReference>
<protein>
    <recommendedName>
        <fullName evidence="10">Large-conductance mechanosensitive channel</fullName>
    </recommendedName>
</protein>
<keyword evidence="3 10" id="KW-0813">Transport</keyword>
<evidence type="ECO:0000256" key="4">
    <source>
        <dbReference type="ARBA" id="ARBA00022475"/>
    </source>
</evidence>
<dbReference type="InterPro" id="IPR036019">
    <property type="entry name" value="MscL_channel"/>
</dbReference>
<evidence type="ECO:0000256" key="1">
    <source>
        <dbReference type="ARBA" id="ARBA00004651"/>
    </source>
</evidence>
<dbReference type="PROSITE" id="PS01327">
    <property type="entry name" value="MSCL"/>
    <property type="match status" value="1"/>
</dbReference>
<dbReference type="Pfam" id="PF01741">
    <property type="entry name" value="MscL"/>
    <property type="match status" value="1"/>
</dbReference>
<dbReference type="InterPro" id="IPR019823">
    <property type="entry name" value="Mechanosensitive_channel_CS"/>
</dbReference>